<evidence type="ECO:0000256" key="1">
    <source>
        <dbReference type="SAM" id="SignalP"/>
    </source>
</evidence>
<reference evidence="2" key="1">
    <citation type="journal article" date="2015" name="PLoS ONE">
        <title>An Insight into the Sialome of the Lone Star Tick, Amblyomma americanum, with a Glimpse on Its Time Dependent Gene Expression.</title>
        <authorList>
            <person name="Karim S."/>
            <person name="Ribeiro J.M."/>
        </authorList>
    </citation>
    <scope>NUCLEOTIDE SEQUENCE</scope>
    <source>
        <tissue evidence="2">Salivary gland</tissue>
    </source>
</reference>
<protein>
    <submittedName>
        <fullName evidence="2">Putative secreted protein</fullName>
    </submittedName>
</protein>
<sequence>MHRLIVLLAVSACVTSIFAGLRSDERTQEIRKTMCTTRNASVYLDECQEYFATMCIYNENTSTCEELPESICIRGPEHGVFSSIFDCSHSCANGTGPKYCTDEPYEPSDSDNCTGLNNRAWFYNMTAQECQQHNTCNHRWQMPKGVNGFGHWYFCEENCRGFHIGNINGSEDRECTVSCTGDPPAICPENRTSEGSTRYFYNETSEKCEEYQACDWEKDLQGINYFIRKDFCELECGKTNTSSQEHSEEPVFSS</sequence>
<dbReference type="AlphaFoldDB" id="A0A0C9RY63"/>
<feature type="signal peptide" evidence="1">
    <location>
        <begin position="1"/>
        <end position="19"/>
    </location>
</feature>
<name>A0A0C9RY63_AMBAM</name>
<proteinExistence type="evidence at transcript level"/>
<feature type="chain" id="PRO_5002212631" evidence="1">
    <location>
        <begin position="20"/>
        <end position="254"/>
    </location>
</feature>
<dbReference type="EMBL" id="GBZX01000114">
    <property type="protein sequence ID" value="JAG92626.1"/>
    <property type="molecule type" value="mRNA"/>
</dbReference>
<accession>A0A0C9RY63</accession>
<evidence type="ECO:0000313" key="2">
    <source>
        <dbReference type="EMBL" id="JAG92626.1"/>
    </source>
</evidence>
<organism evidence="2">
    <name type="scientific">Amblyomma americanum</name>
    <name type="common">Lone star tick</name>
    <dbReference type="NCBI Taxonomy" id="6943"/>
    <lineage>
        <taxon>Eukaryota</taxon>
        <taxon>Metazoa</taxon>
        <taxon>Ecdysozoa</taxon>
        <taxon>Arthropoda</taxon>
        <taxon>Chelicerata</taxon>
        <taxon>Arachnida</taxon>
        <taxon>Acari</taxon>
        <taxon>Parasitiformes</taxon>
        <taxon>Ixodida</taxon>
        <taxon>Ixodoidea</taxon>
        <taxon>Ixodidae</taxon>
        <taxon>Amblyomminae</taxon>
        <taxon>Amblyomma</taxon>
    </lineage>
</organism>
<keyword evidence="1" id="KW-0732">Signal</keyword>